<dbReference type="GeneID" id="36560502"/>
<evidence type="ECO:0000313" key="1">
    <source>
        <dbReference type="EMBL" id="PLB55594.1"/>
    </source>
</evidence>
<dbReference type="EMBL" id="MSFO01000001">
    <property type="protein sequence ID" value="PLB55594.1"/>
    <property type="molecule type" value="Genomic_DNA"/>
</dbReference>
<accession>A0A2I2GRU7</accession>
<proteinExistence type="predicted"/>
<comment type="caution">
    <text evidence="1">The sequence shown here is derived from an EMBL/GenBank/DDBJ whole genome shotgun (WGS) entry which is preliminary data.</text>
</comment>
<keyword evidence="2" id="KW-1185">Reference proteome</keyword>
<dbReference type="OrthoDB" id="10666784at2759"/>
<gene>
    <name evidence="1" type="ORF">P170DRAFT_471005</name>
</gene>
<dbReference type="RefSeq" id="XP_024710896.1">
    <property type="nucleotide sequence ID" value="XM_024852804.1"/>
</dbReference>
<dbReference type="VEuPathDB" id="FungiDB:P170DRAFT_471005"/>
<protein>
    <submittedName>
        <fullName evidence="1">Uncharacterized protein</fullName>
    </submittedName>
</protein>
<reference evidence="1 2" key="1">
    <citation type="submission" date="2016-12" db="EMBL/GenBank/DDBJ databases">
        <title>The genomes of Aspergillus section Nigri reveals drivers in fungal speciation.</title>
        <authorList>
            <consortium name="DOE Joint Genome Institute"/>
            <person name="Vesth T.C."/>
            <person name="Nybo J."/>
            <person name="Theobald S."/>
            <person name="Brandl J."/>
            <person name="Frisvad J.C."/>
            <person name="Nielsen K.F."/>
            <person name="Lyhne E.K."/>
            <person name="Kogle M.E."/>
            <person name="Kuo A."/>
            <person name="Riley R."/>
            <person name="Clum A."/>
            <person name="Nolan M."/>
            <person name="Lipzen A."/>
            <person name="Salamov A."/>
            <person name="Henrissat B."/>
            <person name="Wiebenga A."/>
            <person name="De Vries R.P."/>
            <person name="Grigoriev I.V."/>
            <person name="Mortensen U.H."/>
            <person name="Andersen M.R."/>
            <person name="Baker S.E."/>
        </authorList>
    </citation>
    <scope>NUCLEOTIDE SEQUENCE [LARGE SCALE GENOMIC DNA]</scope>
    <source>
        <strain evidence="1 2">IBT 23096</strain>
    </source>
</reference>
<organism evidence="1 2">
    <name type="scientific">Aspergillus steynii IBT 23096</name>
    <dbReference type="NCBI Taxonomy" id="1392250"/>
    <lineage>
        <taxon>Eukaryota</taxon>
        <taxon>Fungi</taxon>
        <taxon>Dikarya</taxon>
        <taxon>Ascomycota</taxon>
        <taxon>Pezizomycotina</taxon>
        <taxon>Eurotiomycetes</taxon>
        <taxon>Eurotiomycetidae</taxon>
        <taxon>Eurotiales</taxon>
        <taxon>Aspergillaceae</taxon>
        <taxon>Aspergillus</taxon>
        <taxon>Aspergillus subgen. Circumdati</taxon>
    </lineage>
</organism>
<name>A0A2I2GRU7_9EURO</name>
<dbReference type="AlphaFoldDB" id="A0A2I2GRU7"/>
<sequence>MATSSTGGSAQALRVRFDLLYTSPQLPRDLHPRSINAALAELKSSEGFEWCCIGCNRLAANEVAQTRVQITLRHRTMKIEDNNVDMELQSLCKSLLDWKSPSSIHNCVADRNYLGILPQSIPLLGDIDKAFGVIFTLTQLKQGFESQQAPQQASWGEQGSNLYNHYMLLMNRCVYHTDIFAWISKDTIDEFAQPHSERLAKMLKLAHHYACVWASDAGHRIEHEYKQKLEHLDQKGLVELLSEASAPFFDASRKLEEAVKLLAVDNLGMLDNITARNPTASESRMIFRCLQELLSSIQPFLAAILAFSDALFERALLYGIGSGVSGAVALAAHFCPIPGGWQALELLKIGLKWGGGLTAAGSGIASVRKCREYGRTMTMKQLCTSIATVHASTRIFLLLASVDSAQGLEFGSKQREDLEELLKKRFNIETLSAENGAVGAFLQKEVGGMSKGLRKLEEEMREFKKSYTDNKGRNSSPR</sequence>
<evidence type="ECO:0000313" key="2">
    <source>
        <dbReference type="Proteomes" id="UP000234275"/>
    </source>
</evidence>
<dbReference type="Proteomes" id="UP000234275">
    <property type="component" value="Unassembled WGS sequence"/>
</dbReference>